<dbReference type="InterPro" id="IPR000120">
    <property type="entry name" value="Amidase"/>
</dbReference>
<gene>
    <name evidence="4" type="ORF">CH338_10975</name>
</gene>
<dbReference type="GO" id="GO:0003824">
    <property type="term" value="F:catalytic activity"/>
    <property type="evidence" value="ECO:0007669"/>
    <property type="project" value="InterPro"/>
</dbReference>
<accession>A0A327KJQ2</accession>
<comment type="function">
    <text evidence="1">Hydrolyzes indole-3-acetamide (IAM) into indole-3-acetic acid (IAA).</text>
</comment>
<dbReference type="InterPro" id="IPR023631">
    <property type="entry name" value="Amidase_dom"/>
</dbReference>
<sequence length="474" mass="48978">MWESTCSASHDPIEVTMGTTRRFADWESRDEAQRRAALLRAHESVATLGRTLHAVVDVMPGTADTPEAADGPLAGLTYVAKDMITTGVHAPSWGRAVPCTDIGARASVLRRLDAAGATLVATAEMTELAYEPSGHNVSRGRVLNPWSFEHIVGGSSSGSAALVAAGCCDVALGSDTGGSVRIPAACCGITGLKPTFGTLPLDGVMPLAETLDTLGVFARSAATLAHVWPVLSGIAPGDTAMPRRAVLLVDTFDACEPAVVQICEAAAAVLAQAGVVITKAAGFPEDVDRNALVIMQAEAARTHAALIDDPGTEPVLRKRLAKGLSIDDAALAAARDARGPLAQEFLRDALGDADVVLLPVMPIATPHVAAVTPGDPAFDPKRLYALSRFTRFVNVLGLPALALPAGFDAAGLPVGLQIVGRPGAEARLLALGQAFQARTSWHGRVPRAIVETITTDQITTDAIATGAIARGFAA</sequence>
<evidence type="ECO:0000256" key="2">
    <source>
        <dbReference type="ARBA" id="ARBA00021874"/>
    </source>
</evidence>
<comment type="caution">
    <text evidence="4">The sequence shown here is derived from an EMBL/GenBank/DDBJ whole genome shotgun (WGS) entry which is preliminary data.</text>
</comment>
<evidence type="ECO:0000259" key="3">
    <source>
        <dbReference type="Pfam" id="PF01425"/>
    </source>
</evidence>
<dbReference type="OrthoDB" id="9777859at2"/>
<dbReference type="SUPFAM" id="SSF75304">
    <property type="entry name" value="Amidase signature (AS) enzymes"/>
    <property type="match status" value="1"/>
</dbReference>
<dbReference type="InterPro" id="IPR036928">
    <property type="entry name" value="AS_sf"/>
</dbReference>
<proteinExistence type="predicted"/>
<evidence type="ECO:0000313" key="4">
    <source>
        <dbReference type="EMBL" id="RAI38949.1"/>
    </source>
</evidence>
<dbReference type="InterPro" id="IPR020556">
    <property type="entry name" value="Amidase_CS"/>
</dbReference>
<feature type="domain" description="Amidase" evidence="3">
    <location>
        <begin position="67"/>
        <end position="429"/>
    </location>
</feature>
<dbReference type="Gene3D" id="3.90.1300.10">
    <property type="entry name" value="Amidase signature (AS) domain"/>
    <property type="match status" value="1"/>
</dbReference>
<dbReference type="Pfam" id="PF01425">
    <property type="entry name" value="Amidase"/>
    <property type="match status" value="1"/>
</dbReference>
<reference evidence="4 5" key="1">
    <citation type="submission" date="2017-07" db="EMBL/GenBank/DDBJ databases">
        <title>Draft Genome Sequences of Select Purple Nonsulfur Bacteria.</title>
        <authorList>
            <person name="Lasarre B."/>
            <person name="Mckinlay J.B."/>
        </authorList>
    </citation>
    <scope>NUCLEOTIDE SEQUENCE [LARGE SCALE GENOMIC DNA]</scope>
    <source>
        <strain evidence="4 5">DSM 11907</strain>
    </source>
</reference>
<name>A0A327KJQ2_9BRAD</name>
<protein>
    <recommendedName>
        <fullName evidence="2">Indoleacetamide hydrolase</fullName>
    </recommendedName>
</protein>
<dbReference type="AlphaFoldDB" id="A0A327KJQ2"/>
<organism evidence="4 5">
    <name type="scientific">Rhodoplanes elegans</name>
    <dbReference type="NCBI Taxonomy" id="29408"/>
    <lineage>
        <taxon>Bacteria</taxon>
        <taxon>Pseudomonadati</taxon>
        <taxon>Pseudomonadota</taxon>
        <taxon>Alphaproteobacteria</taxon>
        <taxon>Hyphomicrobiales</taxon>
        <taxon>Nitrobacteraceae</taxon>
        <taxon>Rhodoplanes</taxon>
    </lineage>
</organism>
<dbReference type="Proteomes" id="UP000248863">
    <property type="component" value="Unassembled WGS sequence"/>
</dbReference>
<keyword evidence="5" id="KW-1185">Reference proteome</keyword>
<dbReference type="PANTHER" id="PTHR11895:SF176">
    <property type="entry name" value="AMIDASE AMID-RELATED"/>
    <property type="match status" value="1"/>
</dbReference>
<dbReference type="PROSITE" id="PS00571">
    <property type="entry name" value="AMIDASES"/>
    <property type="match status" value="1"/>
</dbReference>
<evidence type="ECO:0000256" key="1">
    <source>
        <dbReference type="ARBA" id="ARBA00003871"/>
    </source>
</evidence>
<dbReference type="PANTHER" id="PTHR11895">
    <property type="entry name" value="TRANSAMIDASE"/>
    <property type="match status" value="1"/>
</dbReference>
<dbReference type="EMBL" id="NPEU01000098">
    <property type="protein sequence ID" value="RAI38949.1"/>
    <property type="molecule type" value="Genomic_DNA"/>
</dbReference>
<evidence type="ECO:0000313" key="5">
    <source>
        <dbReference type="Proteomes" id="UP000248863"/>
    </source>
</evidence>